<keyword evidence="5" id="KW-1185">Reference proteome</keyword>
<dbReference type="RefSeq" id="WP_113036513.1">
    <property type="nucleotide sequence ID" value="NZ_QMFB01000049.1"/>
</dbReference>
<reference evidence="4 5" key="1">
    <citation type="journal article" date="2009" name="Int. J. Syst. Evol. Microbiol.">
        <title>Paenibacillus contaminans sp. nov., isolated from a contaminated laboratory plate.</title>
        <authorList>
            <person name="Chou J.H."/>
            <person name="Lee J.H."/>
            <person name="Lin M.C."/>
            <person name="Chang P.S."/>
            <person name="Arun A.B."/>
            <person name="Young C.C."/>
            <person name="Chen W.M."/>
        </authorList>
    </citation>
    <scope>NUCLEOTIDE SEQUENCE [LARGE SCALE GENOMIC DNA]</scope>
    <source>
        <strain evidence="4 5">CKOBP-6</strain>
    </source>
</reference>
<evidence type="ECO:0000256" key="1">
    <source>
        <dbReference type="ARBA" id="ARBA00002486"/>
    </source>
</evidence>
<dbReference type="Gene3D" id="3.30.420.40">
    <property type="match status" value="2"/>
</dbReference>
<dbReference type="AlphaFoldDB" id="A0A329LSA9"/>
<dbReference type="EMBL" id="QMFB01000049">
    <property type="protein sequence ID" value="RAV09483.1"/>
    <property type="molecule type" value="Genomic_DNA"/>
</dbReference>
<dbReference type="GO" id="GO:0042732">
    <property type="term" value="P:D-xylose metabolic process"/>
    <property type="evidence" value="ECO:0007669"/>
    <property type="project" value="UniProtKB-KW"/>
</dbReference>
<evidence type="ECO:0000256" key="3">
    <source>
        <dbReference type="ARBA" id="ARBA00022629"/>
    </source>
</evidence>
<dbReference type="SUPFAM" id="SSF53067">
    <property type="entry name" value="Actin-like ATPase domain"/>
    <property type="match status" value="1"/>
</dbReference>
<dbReference type="PANTHER" id="PTHR18964">
    <property type="entry name" value="ROK (REPRESSOR, ORF, KINASE) FAMILY"/>
    <property type="match status" value="1"/>
</dbReference>
<sequence>MNDQHLTKQKPVSGDSSLLKSINQTTLLELIRQLYPISRADLAKRTKLTRATVSALVEDLIARHLVVETGIGESSGGRRPMMLEINREAGYVFGVDLRATDMLVICANLRGECIRETRYDYDNPEDSEKTLGQLIETIRNERRELPESPLGLCGVGIGIHGFVEHPGQQLVFVPHFGWRGLHWKEKLEAAFGAPVWLDNEANLAALGELESGAAAGCTDMVYISVGAGIGAGIIVGGDVFRGNGGYAGEIGHTTIERNGLPCKCGNSGCWELYASEKALAALAGMPYAPGVTERMLDRLRLGDGKAMDALNEVGDCLAIGVGNMIHTFNPQVVVIGNALAVYSEWLSKPVERTLVTRYPFRHVQSVDIRYSGLGENAAALGAAFMGIRNMMKR</sequence>
<evidence type="ECO:0000313" key="4">
    <source>
        <dbReference type="EMBL" id="RAV09483.1"/>
    </source>
</evidence>
<dbReference type="InterPro" id="IPR036390">
    <property type="entry name" value="WH_DNA-bd_sf"/>
</dbReference>
<proteinExistence type="inferred from homology"/>
<keyword evidence="3" id="KW-0859">Xylose metabolism</keyword>
<dbReference type="InterPro" id="IPR043129">
    <property type="entry name" value="ATPase_NBD"/>
</dbReference>
<dbReference type="Proteomes" id="UP000250369">
    <property type="component" value="Unassembled WGS sequence"/>
</dbReference>
<gene>
    <name evidence="4" type="ORF">DQG23_39280</name>
</gene>
<dbReference type="Gene3D" id="1.10.10.10">
    <property type="entry name" value="Winged helix-like DNA-binding domain superfamily/Winged helix DNA-binding domain"/>
    <property type="match status" value="1"/>
</dbReference>
<protein>
    <submittedName>
        <fullName evidence="4">ROK family transcriptional regulator</fullName>
    </submittedName>
</protein>
<dbReference type="InterPro" id="IPR036388">
    <property type="entry name" value="WH-like_DNA-bd_sf"/>
</dbReference>
<dbReference type="PANTHER" id="PTHR18964:SF149">
    <property type="entry name" value="BIFUNCTIONAL UDP-N-ACETYLGLUCOSAMINE 2-EPIMERASE_N-ACETYLMANNOSAMINE KINASE"/>
    <property type="match status" value="1"/>
</dbReference>
<dbReference type="InterPro" id="IPR000600">
    <property type="entry name" value="ROK"/>
</dbReference>
<dbReference type="Pfam" id="PF00480">
    <property type="entry name" value="ROK"/>
    <property type="match status" value="1"/>
</dbReference>
<evidence type="ECO:0000313" key="5">
    <source>
        <dbReference type="Proteomes" id="UP000250369"/>
    </source>
</evidence>
<dbReference type="InterPro" id="IPR049874">
    <property type="entry name" value="ROK_cs"/>
</dbReference>
<comment type="similarity">
    <text evidence="2">Belongs to the ROK (NagC/XylR) family.</text>
</comment>
<organism evidence="4 5">
    <name type="scientific">Paenibacillus contaminans</name>
    <dbReference type="NCBI Taxonomy" id="450362"/>
    <lineage>
        <taxon>Bacteria</taxon>
        <taxon>Bacillati</taxon>
        <taxon>Bacillota</taxon>
        <taxon>Bacilli</taxon>
        <taxon>Bacillales</taxon>
        <taxon>Paenibacillaceae</taxon>
        <taxon>Paenibacillus</taxon>
    </lineage>
</organism>
<dbReference type="SUPFAM" id="SSF46785">
    <property type="entry name" value="Winged helix' DNA-binding domain"/>
    <property type="match status" value="1"/>
</dbReference>
<dbReference type="OrthoDB" id="9796533at2"/>
<comment type="caution">
    <text evidence="4">The sequence shown here is derived from an EMBL/GenBank/DDBJ whole genome shotgun (WGS) entry which is preliminary data.</text>
</comment>
<dbReference type="PROSITE" id="PS01125">
    <property type="entry name" value="ROK"/>
    <property type="match status" value="1"/>
</dbReference>
<name>A0A329LSA9_9BACL</name>
<dbReference type="CDD" id="cd24076">
    <property type="entry name" value="ASKHA_ATPase_ROK_BsXylR-like"/>
    <property type="match status" value="1"/>
</dbReference>
<accession>A0A329LSA9</accession>
<comment type="function">
    <text evidence="1">Transcriptional repressor of xylose-utilizing enzymes.</text>
</comment>
<keyword evidence="3" id="KW-0119">Carbohydrate metabolism</keyword>
<evidence type="ECO:0000256" key="2">
    <source>
        <dbReference type="ARBA" id="ARBA00006479"/>
    </source>
</evidence>